<dbReference type="Proteomes" id="UP000887565">
    <property type="component" value="Unplaced"/>
</dbReference>
<keyword evidence="1" id="KW-1185">Reference proteome</keyword>
<organism evidence="1 2">
    <name type="scientific">Romanomermis culicivorax</name>
    <name type="common">Nematode worm</name>
    <dbReference type="NCBI Taxonomy" id="13658"/>
    <lineage>
        <taxon>Eukaryota</taxon>
        <taxon>Metazoa</taxon>
        <taxon>Ecdysozoa</taxon>
        <taxon>Nematoda</taxon>
        <taxon>Enoplea</taxon>
        <taxon>Dorylaimia</taxon>
        <taxon>Mermithida</taxon>
        <taxon>Mermithoidea</taxon>
        <taxon>Mermithidae</taxon>
        <taxon>Romanomermis</taxon>
    </lineage>
</organism>
<name>A0A915KF32_ROMCU</name>
<proteinExistence type="predicted"/>
<evidence type="ECO:0000313" key="2">
    <source>
        <dbReference type="WBParaSite" id="nRc.2.0.1.t37418-RA"/>
    </source>
</evidence>
<evidence type="ECO:0000313" key="1">
    <source>
        <dbReference type="Proteomes" id="UP000887565"/>
    </source>
</evidence>
<protein>
    <submittedName>
        <fullName evidence="2">Uncharacterized protein</fullName>
    </submittedName>
</protein>
<accession>A0A915KF32</accession>
<reference evidence="2" key="1">
    <citation type="submission" date="2022-11" db="UniProtKB">
        <authorList>
            <consortium name="WormBaseParasite"/>
        </authorList>
    </citation>
    <scope>IDENTIFICATION</scope>
</reference>
<sequence>MYLVVWHCPSPSPMVRSSVAATISMQCCKPSYNVSNESCLTIPMEQKNPLVENVSPFNTCCVKNFICMESKILLNDGEDLYTG</sequence>
<dbReference type="AlphaFoldDB" id="A0A915KF32"/>
<dbReference type="WBParaSite" id="nRc.2.0.1.t37418-RA">
    <property type="protein sequence ID" value="nRc.2.0.1.t37418-RA"/>
    <property type="gene ID" value="nRc.2.0.1.g37418"/>
</dbReference>